<gene>
    <name evidence="1" type="ORF">SE18_00165</name>
</gene>
<dbReference type="Proteomes" id="UP000050277">
    <property type="component" value="Unassembled WGS sequence"/>
</dbReference>
<dbReference type="STRING" id="70996.SE18_00165"/>
<dbReference type="RefSeq" id="WP_054532391.1">
    <property type="nucleotide sequence ID" value="NZ_LGKP01000002.1"/>
</dbReference>
<dbReference type="InterPro" id="IPR015946">
    <property type="entry name" value="KH_dom-like_a/b"/>
</dbReference>
<evidence type="ECO:0000313" key="1">
    <source>
        <dbReference type="EMBL" id="KPL92006.1"/>
    </source>
</evidence>
<dbReference type="Pfam" id="PF02566">
    <property type="entry name" value="OsmC"/>
    <property type="match status" value="1"/>
</dbReference>
<dbReference type="InterPro" id="IPR052707">
    <property type="entry name" value="OsmC_Ohr_Peroxiredoxin"/>
</dbReference>
<organism evidence="1 2">
    <name type="scientific">Herpetosiphon geysericola</name>
    <dbReference type="NCBI Taxonomy" id="70996"/>
    <lineage>
        <taxon>Bacteria</taxon>
        <taxon>Bacillati</taxon>
        <taxon>Chloroflexota</taxon>
        <taxon>Chloroflexia</taxon>
        <taxon>Herpetosiphonales</taxon>
        <taxon>Herpetosiphonaceae</taxon>
        <taxon>Herpetosiphon</taxon>
    </lineage>
</organism>
<keyword evidence="2" id="KW-1185">Reference proteome</keyword>
<reference evidence="1 2" key="1">
    <citation type="submission" date="2015-07" db="EMBL/GenBank/DDBJ databases">
        <title>Whole genome sequence of Herpetosiphon geysericola DSM 7119.</title>
        <authorList>
            <person name="Hemp J."/>
            <person name="Ward L.M."/>
            <person name="Pace L.A."/>
            <person name="Fischer W.W."/>
        </authorList>
    </citation>
    <scope>NUCLEOTIDE SEQUENCE [LARGE SCALE GENOMIC DNA]</scope>
    <source>
        <strain evidence="1 2">DSM 7119</strain>
    </source>
</reference>
<proteinExistence type="predicted"/>
<name>A0A0P6Z3I3_9CHLR</name>
<dbReference type="OrthoDB" id="9795405at2"/>
<dbReference type="PANTHER" id="PTHR42830">
    <property type="entry name" value="OSMOTICALLY INDUCIBLE FAMILY PROTEIN"/>
    <property type="match status" value="1"/>
</dbReference>
<dbReference type="InterPro" id="IPR003718">
    <property type="entry name" value="OsmC/Ohr_fam"/>
</dbReference>
<sequence>MAGYTVTLEWERKAALFSDGKYSRAHRWIFDGGQVVPGSSSPHVVPLPYSDEQAVDPEEAFVAALSSCHMLWFLSIVAEAGFVVEHYADQALGKMGKNSAGKIVMRNVTLRPSITWVEPAPSAEQIEHFHHQAHDKCFLANSVYTEISIEPQT</sequence>
<dbReference type="PATRIC" id="fig|70996.4.peg.2569"/>
<protein>
    <submittedName>
        <fullName evidence="1">Peroxiredoxin</fullName>
    </submittedName>
</protein>
<dbReference type="Gene3D" id="3.30.300.20">
    <property type="match status" value="1"/>
</dbReference>
<dbReference type="AlphaFoldDB" id="A0A0P6Z3I3"/>
<evidence type="ECO:0000313" key="2">
    <source>
        <dbReference type="Proteomes" id="UP000050277"/>
    </source>
</evidence>
<dbReference type="PANTHER" id="PTHR42830:SF2">
    <property type="entry name" value="OSMC_OHR FAMILY PROTEIN"/>
    <property type="match status" value="1"/>
</dbReference>
<dbReference type="EMBL" id="LGKP01000002">
    <property type="protein sequence ID" value="KPL92006.1"/>
    <property type="molecule type" value="Genomic_DNA"/>
</dbReference>
<comment type="caution">
    <text evidence="1">The sequence shown here is derived from an EMBL/GenBank/DDBJ whole genome shotgun (WGS) entry which is preliminary data.</text>
</comment>
<dbReference type="SUPFAM" id="SSF82784">
    <property type="entry name" value="OsmC-like"/>
    <property type="match status" value="1"/>
</dbReference>
<dbReference type="InterPro" id="IPR036102">
    <property type="entry name" value="OsmC/Ohrsf"/>
</dbReference>
<accession>A0A0P6Z3I3</accession>